<evidence type="ECO:0000313" key="7">
    <source>
        <dbReference type="Proteomes" id="UP000726737"/>
    </source>
</evidence>
<dbReference type="SMART" id="SM00164">
    <property type="entry name" value="TBC"/>
    <property type="match status" value="1"/>
</dbReference>
<feature type="compositionally biased region" description="Polar residues" evidence="4">
    <location>
        <begin position="810"/>
        <end position="819"/>
    </location>
</feature>
<dbReference type="FunFam" id="1.10.8.270:FF:000001">
    <property type="entry name" value="TBC1 domain family member 1"/>
    <property type="match status" value="1"/>
</dbReference>
<feature type="compositionally biased region" description="Basic and acidic residues" evidence="4">
    <location>
        <begin position="227"/>
        <end position="248"/>
    </location>
</feature>
<dbReference type="InterPro" id="IPR035969">
    <property type="entry name" value="Rab-GAP_TBC_sf"/>
</dbReference>
<protein>
    <submittedName>
        <fullName evidence="6">GTPase-activating protein</fullName>
    </submittedName>
</protein>
<feature type="compositionally biased region" description="Low complexity" evidence="4">
    <location>
        <begin position="615"/>
        <end position="625"/>
    </location>
</feature>
<feature type="region of interest" description="Disordered" evidence="4">
    <location>
        <begin position="739"/>
        <end position="772"/>
    </location>
</feature>
<dbReference type="Gene3D" id="1.10.8.270">
    <property type="entry name" value="putative rabgap domain of human tbc1 domain family member 14 like domains"/>
    <property type="match status" value="1"/>
</dbReference>
<dbReference type="Proteomes" id="UP000726737">
    <property type="component" value="Unassembled WGS sequence"/>
</dbReference>
<feature type="compositionally biased region" description="Polar residues" evidence="4">
    <location>
        <begin position="593"/>
        <end position="607"/>
    </location>
</feature>
<feature type="compositionally biased region" description="Polar residues" evidence="4">
    <location>
        <begin position="641"/>
        <end position="658"/>
    </location>
</feature>
<dbReference type="Pfam" id="PF23436">
    <property type="entry name" value="RabGap-TBC_2"/>
    <property type="match status" value="1"/>
</dbReference>
<accession>A0A9P6U7C7</accession>
<feature type="region of interest" description="Disordered" evidence="4">
    <location>
        <begin position="475"/>
        <end position="523"/>
    </location>
</feature>
<dbReference type="Gene3D" id="1.10.472.80">
    <property type="entry name" value="Ypt/Rab-GAP domain of gyp1p, domain 3"/>
    <property type="match status" value="1"/>
</dbReference>
<feature type="compositionally biased region" description="Polar residues" evidence="4">
    <location>
        <begin position="211"/>
        <end position="226"/>
    </location>
</feature>
<dbReference type="GO" id="GO:0005096">
    <property type="term" value="F:GTPase activator activity"/>
    <property type="evidence" value="ECO:0007669"/>
    <property type="project" value="UniProtKB-KW"/>
</dbReference>
<feature type="region of interest" description="Disordered" evidence="4">
    <location>
        <begin position="1"/>
        <end position="443"/>
    </location>
</feature>
<feature type="compositionally biased region" description="Acidic residues" evidence="4">
    <location>
        <begin position="174"/>
        <end position="183"/>
    </location>
</feature>
<feature type="compositionally biased region" description="Pro residues" evidence="4">
    <location>
        <begin position="509"/>
        <end position="523"/>
    </location>
</feature>
<comment type="caution">
    <text evidence="6">The sequence shown here is derived from an EMBL/GenBank/DDBJ whole genome shotgun (WGS) entry which is preliminary data.</text>
</comment>
<evidence type="ECO:0000256" key="1">
    <source>
        <dbReference type="ARBA" id="ARBA00022468"/>
    </source>
</evidence>
<dbReference type="SUPFAM" id="SSF47923">
    <property type="entry name" value="Ypt/Rab-GAP domain of gyp1p"/>
    <property type="match status" value="2"/>
</dbReference>
<feature type="compositionally biased region" description="Polar residues" evidence="4">
    <location>
        <begin position="419"/>
        <end position="440"/>
    </location>
</feature>
<feature type="compositionally biased region" description="Low complexity" evidence="4">
    <location>
        <begin position="334"/>
        <end position="360"/>
    </location>
</feature>
<feature type="compositionally biased region" description="Low complexity" evidence="4">
    <location>
        <begin position="282"/>
        <end position="295"/>
    </location>
</feature>
<sequence>MASKPISYLSDDSEGKDYDPLDNYGSASDYEEDPLPPRPRSSTTHNYPTQHNHQQFSDSEDQRYETVSSVKQRVSIIPATVALPESPVSTRGRDSFFDRGQPVVHGSQPTSPVSSRGHSSYSFDNRLSSQSSLAPQSDNHSSFADSSATMTQPKDTLPPVQESSAVRDSRNSWEENDSDDEPYPADAYDYGRETESESEDEYEERPRSHSNHQNRYSDQSYVQQETSVHHKDDSDRDHSDNEYDHNYSHQDQPPVAAAPQLEQHHEYPGHQQVNDTPSVNEQSTSQYSSASSSRRSSYEEDRLYVAEHSQHQDHKDEPSVDQPKSFFEDKGESAPNPNMFNNANASQRVSVSSTKSFSSQTKHHSFGYEERPSALAEPSESESESSESDRERAPMAAVSAAATSPPPPIPTRSRPTSTFSLASRTSRVSISTPGSPTLNRSMAAPVAENWEIKEESTRPIMAAAAVAVAAAATAAVAAASSRTSTPASSRPTSFASPRRVPATVASAPVPAPASAPAPAPAPAPALAMSAPAPTSVGTPAPALESVSELAPVPASVSELAPVPASVSELAPVPASAPAPAHDTATMSQSPLAMDTVSQKSMSSASSLDQRKKRYSGSGSDTSGTSIDLHSPTLKSHLKATPPNTFTRSLSNSSVSRETMANHGPASPEKPRPISYATVHSDAELNDVNLMDEPLSEKRVSENVPRTPVTPSGFGFPSSFFGAGRSHPISQLQHEQQLQKQLPSVPPTQPATQAPPVAASTPVVPPSPIENRTRSTSISAIASSIHGAFSRGFSSQSQPPLPPLPRTPSQVSQRTSNTGAMANMGMDRRISSNRSNASERASVHSNMTNDSNMDMLLARLEAQNELLAQDSKRRATTESELDRAIGHAKEESRGESIDWDYWGALMHDYNAVAKRNPKQLTTMIQRGVPAALRGQIWQLLAKSKDIQLEATFAELLKSTSSHEKQITRDMSRTFPNHAYFQSDGVGQEALFNVVKAYSLYDPEVGYCQGLSFVVGPLLLNMPEEEAFCMLVRMMGSYEMRGHYTPDMGTLQLRLYQFEQLMEETVPMLSKHLRNQGIRSTMYASQWFMTMFAYKFPLELVFRVYDIILVEGIESLLRFAVALLKANHDKILSYDFEVLIEFLKNGLFEPYMNDAGLFIQDAYNVKVTPRKLTQYAQKYQAIIQKQQAELAAEESLRESNKQLSTHVRRLEGSLHQLNKEHVDLAKELITRKVEMAHMQDQNDVLTQKVNDLTKIVDSQAKEVEDQYKGEIEDVLHKNMDLLKKNEYLEDQLSYMESLLVETKMKYAESEIERDGLSRKLSDLRKALGTR</sequence>
<evidence type="ECO:0000256" key="3">
    <source>
        <dbReference type="SAM" id="Coils"/>
    </source>
</evidence>
<proteinExistence type="predicted"/>
<dbReference type="FunFam" id="1.10.472.80:FF:000027">
    <property type="entry name" value="GTPase activating protein (Evi5)"/>
    <property type="match status" value="1"/>
</dbReference>
<dbReference type="InterPro" id="IPR000195">
    <property type="entry name" value="Rab-GAP-TBC_dom"/>
</dbReference>
<feature type="compositionally biased region" description="Low complexity" evidence="4">
    <location>
        <begin position="394"/>
        <end position="403"/>
    </location>
</feature>
<evidence type="ECO:0000256" key="4">
    <source>
        <dbReference type="SAM" id="MobiDB-lite"/>
    </source>
</evidence>
<name>A0A9P6U7C7_9FUNG</name>
<dbReference type="OrthoDB" id="295078at2759"/>
<dbReference type="GO" id="GO:0031267">
    <property type="term" value="F:small GTPase binding"/>
    <property type="evidence" value="ECO:0007669"/>
    <property type="project" value="TreeGrafter"/>
</dbReference>
<feature type="compositionally biased region" description="Polar residues" evidence="4">
    <location>
        <begin position="271"/>
        <end position="281"/>
    </location>
</feature>
<feature type="compositionally biased region" description="Polar residues" evidence="4">
    <location>
        <begin position="107"/>
        <end position="154"/>
    </location>
</feature>
<feature type="coiled-coil region" evidence="3">
    <location>
        <begin position="1174"/>
        <end position="1225"/>
    </location>
</feature>
<evidence type="ECO:0000256" key="2">
    <source>
        <dbReference type="ARBA" id="ARBA00023054"/>
    </source>
</evidence>
<organism evidence="6 7">
    <name type="scientific">Mortierella polycephala</name>
    <dbReference type="NCBI Taxonomy" id="41804"/>
    <lineage>
        <taxon>Eukaryota</taxon>
        <taxon>Fungi</taxon>
        <taxon>Fungi incertae sedis</taxon>
        <taxon>Mucoromycota</taxon>
        <taxon>Mortierellomycotina</taxon>
        <taxon>Mortierellomycetes</taxon>
        <taxon>Mortierellales</taxon>
        <taxon>Mortierellaceae</taxon>
        <taxon>Mortierella</taxon>
    </lineage>
</organism>
<keyword evidence="1" id="KW-0343">GTPase activation</keyword>
<evidence type="ECO:0000259" key="5">
    <source>
        <dbReference type="PROSITE" id="PS50086"/>
    </source>
</evidence>
<evidence type="ECO:0000313" key="6">
    <source>
        <dbReference type="EMBL" id="KAG0263739.1"/>
    </source>
</evidence>
<gene>
    <name evidence="6" type="primary">GYP5_2</name>
    <name evidence="6" type="ORF">BG011_008168</name>
</gene>
<reference evidence="6" key="1">
    <citation type="journal article" date="2020" name="Fungal Divers.">
        <title>Resolving the Mortierellaceae phylogeny through synthesis of multi-gene phylogenetics and phylogenomics.</title>
        <authorList>
            <person name="Vandepol N."/>
            <person name="Liber J."/>
            <person name="Desiro A."/>
            <person name="Na H."/>
            <person name="Kennedy M."/>
            <person name="Barry K."/>
            <person name="Grigoriev I.V."/>
            <person name="Miller A.N."/>
            <person name="O'Donnell K."/>
            <person name="Stajich J.E."/>
            <person name="Bonito G."/>
        </authorList>
    </citation>
    <scope>NUCLEOTIDE SEQUENCE</scope>
    <source>
        <strain evidence="6">KOD948</strain>
    </source>
</reference>
<dbReference type="FunFam" id="1.10.10.750:FF:000003">
    <property type="entry name" value="GTPase activating protein (Evi5)"/>
    <property type="match status" value="1"/>
</dbReference>
<dbReference type="PANTHER" id="PTHR47219:SF9">
    <property type="entry name" value="GTPASE ACTIVATING PROTEIN AND CENTROSOME-ASSOCIATED, ISOFORM B"/>
    <property type="match status" value="1"/>
</dbReference>
<feature type="domain" description="Rab-GAP TBC" evidence="5">
    <location>
        <begin position="926"/>
        <end position="1110"/>
    </location>
</feature>
<dbReference type="InterPro" id="IPR050302">
    <property type="entry name" value="Rab_GAP_TBC_domain"/>
</dbReference>
<dbReference type="Gene3D" id="1.10.10.750">
    <property type="entry name" value="Ypt/Rab-GAP domain of gyp1p, domain 1"/>
    <property type="match status" value="1"/>
</dbReference>
<feature type="compositionally biased region" description="Basic and acidic residues" evidence="4">
    <location>
        <begin position="296"/>
        <end position="318"/>
    </location>
</feature>
<dbReference type="PANTHER" id="PTHR47219">
    <property type="entry name" value="RAB GTPASE-ACTIVATING PROTEIN 1-LIKE"/>
    <property type="match status" value="1"/>
</dbReference>
<feature type="compositionally biased region" description="Low complexity" evidence="4">
    <location>
        <begin position="475"/>
        <end position="508"/>
    </location>
</feature>
<feature type="region of interest" description="Disordered" evidence="4">
    <location>
        <begin position="789"/>
        <end position="848"/>
    </location>
</feature>
<dbReference type="PROSITE" id="PS50086">
    <property type="entry name" value="TBC_RABGAP"/>
    <property type="match status" value="1"/>
</dbReference>
<feature type="region of interest" description="Disordered" evidence="4">
    <location>
        <begin position="593"/>
        <end position="673"/>
    </location>
</feature>
<feature type="compositionally biased region" description="Polar residues" evidence="4">
    <location>
        <begin position="40"/>
        <end position="57"/>
    </location>
</feature>
<keyword evidence="2 3" id="KW-0175">Coiled coil</keyword>
<dbReference type="EMBL" id="JAAAJA010000066">
    <property type="protein sequence ID" value="KAG0263739.1"/>
    <property type="molecule type" value="Genomic_DNA"/>
</dbReference>
<keyword evidence="7" id="KW-1185">Reference proteome</keyword>
<feature type="compositionally biased region" description="Low complexity" evidence="4">
    <location>
        <begin position="749"/>
        <end position="761"/>
    </location>
</feature>